<name>A0A1T4V8T1_9GAMM</name>
<evidence type="ECO:0000313" key="1">
    <source>
        <dbReference type="EMBL" id="SKA61364.1"/>
    </source>
</evidence>
<sequence length="431" mass="48281">MKKFIVFLLVLVCFVYVGICYITGYLIESNLVNSQQFIESSDSELLKGTKLSYVSKSSGLYNREGDYIIDSPVFGKSVCPTAIYSGFLHANVKMKLDELVANLSRKNIVLPSTFDTKTSKGDFEADVNVLSLKGVATTDLSSKYQKNRYKDFALKLVANVDSSFNPEATLDVQNFKNPALFSCDSFNYKGNIEGLTSITSLGKGKFSGKNLNLDKYVLNTLDGEYRTFEYENGIFKLYVNSQGKGVTEHLSSFDFEGTFSSFNLDKILSTDKYKKKESDEALDIILSDLTEAKIDKFNFSLSRNFAKRLLSENSADIPFQSNGSFKFQYATIPQSLNGVLHLGTRTLKGLGFLLKDQGNGYYGTDLVIKNGQYQLGDFALSSDFLKNSAINGLIEKIKLEDKLNIKTEKLDKELNKLDDKIKNSNIFKMIR</sequence>
<dbReference type="Proteomes" id="UP000242432">
    <property type="component" value="Unassembled WGS sequence"/>
</dbReference>
<accession>A0A1T4V8T1</accession>
<protein>
    <submittedName>
        <fullName evidence="1">Uncharacterized protein</fullName>
    </submittedName>
</protein>
<dbReference type="AlphaFoldDB" id="A0A1T4V8T1"/>
<dbReference type="STRING" id="83771.SAMN02910357_00823"/>
<keyword evidence="2" id="KW-1185">Reference proteome</keyword>
<reference evidence="2" key="1">
    <citation type="submission" date="2017-02" db="EMBL/GenBank/DDBJ databases">
        <authorList>
            <person name="Varghese N."/>
            <person name="Submissions S."/>
        </authorList>
    </citation>
    <scope>NUCLEOTIDE SEQUENCE [LARGE SCALE GENOMIC DNA]</scope>
    <source>
        <strain evidence="2">DSM 3072</strain>
    </source>
</reference>
<dbReference type="RefSeq" id="WP_078928579.1">
    <property type="nucleotide sequence ID" value="NZ_FUXX01000014.1"/>
</dbReference>
<organism evidence="1 2">
    <name type="scientific">Succinivibrio dextrinosolvens DSM 3072</name>
    <dbReference type="NCBI Taxonomy" id="1123324"/>
    <lineage>
        <taxon>Bacteria</taxon>
        <taxon>Pseudomonadati</taxon>
        <taxon>Pseudomonadota</taxon>
        <taxon>Gammaproteobacteria</taxon>
        <taxon>Aeromonadales</taxon>
        <taxon>Succinivibrionaceae</taxon>
        <taxon>Succinivibrio</taxon>
    </lineage>
</organism>
<gene>
    <name evidence="1" type="ORF">SAMN02745213_01074</name>
</gene>
<dbReference type="EMBL" id="FUXX01000014">
    <property type="protein sequence ID" value="SKA61364.1"/>
    <property type="molecule type" value="Genomic_DNA"/>
</dbReference>
<proteinExistence type="predicted"/>
<evidence type="ECO:0000313" key="2">
    <source>
        <dbReference type="Proteomes" id="UP000242432"/>
    </source>
</evidence>